<dbReference type="STRING" id="36807.Mlaev_00653"/>
<reference evidence="1 2" key="1">
    <citation type="submission" date="2016-01" db="EMBL/GenBank/DDBJ databases">
        <title>Draft genome sequences of Microbacterium laevaniformans LCDC 91-0039 and the type strain of Microbacterium hominis LCDC 84-209.</title>
        <authorList>
            <person name="Bernier A.-M."/>
            <person name="Bernard K."/>
        </authorList>
    </citation>
    <scope>NUCLEOTIDE SEQUENCE [LARGE SCALE GENOMIC DNA]</scope>
    <source>
        <strain evidence="1 2">LCDC 91-0039</strain>
    </source>
</reference>
<gene>
    <name evidence="1" type="ORF">Mlaev_00653</name>
</gene>
<dbReference type="AlphaFoldDB" id="A0A150HHK7"/>
<protein>
    <submittedName>
        <fullName evidence="1">Uncharacterized protein</fullName>
    </submittedName>
</protein>
<dbReference type="EMBL" id="LRAD01000019">
    <property type="protein sequence ID" value="KXZ61394.1"/>
    <property type="molecule type" value="Genomic_DNA"/>
</dbReference>
<evidence type="ECO:0000313" key="1">
    <source>
        <dbReference type="EMBL" id="KXZ61394.1"/>
    </source>
</evidence>
<dbReference type="Proteomes" id="UP000075357">
    <property type="component" value="Unassembled WGS sequence"/>
</dbReference>
<proteinExistence type="predicted"/>
<keyword evidence="2" id="KW-1185">Reference proteome</keyword>
<evidence type="ECO:0000313" key="2">
    <source>
        <dbReference type="Proteomes" id="UP000075357"/>
    </source>
</evidence>
<dbReference type="PATRIC" id="fig|36807.3.peg.676"/>
<organism evidence="1 2">
    <name type="scientific">Microbacterium laevaniformans</name>
    <dbReference type="NCBI Taxonomy" id="36807"/>
    <lineage>
        <taxon>Bacteria</taxon>
        <taxon>Bacillati</taxon>
        <taxon>Actinomycetota</taxon>
        <taxon>Actinomycetes</taxon>
        <taxon>Micrococcales</taxon>
        <taxon>Microbacteriaceae</taxon>
        <taxon>Microbacterium</taxon>
    </lineage>
</organism>
<sequence length="107" mass="11378">MRLKQTHLVNGKLPAAEPSDAPHILVLDDGTVSSIMSLLAHGCAVEVAPGPALIEVTDEQMERAAGYSESTRWAMFISPSRSQPRDDTPPATLTVTAAGGVIEVRRD</sequence>
<name>A0A150HHK7_9MICO</name>
<comment type="caution">
    <text evidence="1">The sequence shown here is derived from an EMBL/GenBank/DDBJ whole genome shotgun (WGS) entry which is preliminary data.</text>
</comment>
<accession>A0A150HHK7</accession>